<organism evidence="5 6">
    <name type="scientific">Lobosporangium transversale</name>
    <dbReference type="NCBI Taxonomy" id="64571"/>
    <lineage>
        <taxon>Eukaryota</taxon>
        <taxon>Fungi</taxon>
        <taxon>Fungi incertae sedis</taxon>
        <taxon>Mucoromycota</taxon>
        <taxon>Mortierellomycotina</taxon>
        <taxon>Mortierellomycetes</taxon>
        <taxon>Mortierellales</taxon>
        <taxon>Mortierellaceae</taxon>
        <taxon>Lobosporangium</taxon>
    </lineage>
</organism>
<dbReference type="RefSeq" id="XP_021885789.1">
    <property type="nucleotide sequence ID" value="XM_022029597.1"/>
</dbReference>
<dbReference type="FunFam" id="3.30.428.10:FF:000004">
    <property type="entry name" value="aprataxin isoform X2"/>
    <property type="match status" value="1"/>
</dbReference>
<keyword evidence="2" id="KW-0479">Metal-binding</keyword>
<dbReference type="GO" id="GO:1990165">
    <property type="term" value="F:single-strand break-containing DNA binding"/>
    <property type="evidence" value="ECO:0007669"/>
    <property type="project" value="TreeGrafter"/>
</dbReference>
<dbReference type="OrthoDB" id="3512845at2759"/>
<dbReference type="SUPFAM" id="SSF54197">
    <property type="entry name" value="HIT-like"/>
    <property type="match status" value="1"/>
</dbReference>
<dbReference type="GO" id="GO:0000012">
    <property type="term" value="P:single strand break repair"/>
    <property type="evidence" value="ECO:0007669"/>
    <property type="project" value="TreeGrafter"/>
</dbReference>
<evidence type="ECO:0000313" key="5">
    <source>
        <dbReference type="EMBL" id="ORZ28104.1"/>
    </source>
</evidence>
<proteinExistence type="predicted"/>
<dbReference type="Pfam" id="PF11969">
    <property type="entry name" value="DcpS_C"/>
    <property type="match status" value="1"/>
</dbReference>
<keyword evidence="2" id="KW-0863">Zinc-finger</keyword>
<dbReference type="GO" id="GO:0005634">
    <property type="term" value="C:nucleus"/>
    <property type="evidence" value="ECO:0007669"/>
    <property type="project" value="TreeGrafter"/>
</dbReference>
<dbReference type="GO" id="GO:0003697">
    <property type="term" value="F:single-stranded DNA binding"/>
    <property type="evidence" value="ECO:0007669"/>
    <property type="project" value="TreeGrafter"/>
</dbReference>
<dbReference type="Pfam" id="PF16278">
    <property type="entry name" value="zf-C2HE"/>
    <property type="match status" value="1"/>
</dbReference>
<gene>
    <name evidence="5" type="ORF">BCR41DRAFT_418214</name>
</gene>
<dbReference type="InterPro" id="IPR032566">
    <property type="entry name" value="Znf-C2HE"/>
</dbReference>
<sequence length="360" mass="40466">MVHGEKYINAEEIVKHKDGRIDLFNTILARKDKNSQIPVLAETKTASVSQPLPLLPSAPMPGKYRKLLPASAPSTIINKVDSSPVSDLKEAEGDTGTIASFSRKRLSSPPSPTTTPSSIGINTTVNSKISSSNDIGSSKDGSYARLRKVYKVTTTPIGEGHSHGYLDIFKGYVEQPSTVPAEIAYWHDHEHLIIKDAYPKSKVHMLVLPRQRIDKLDKLSSTSGITLIQRLKERAHWLVTRLKEESPELELKIGFHVIPSLMQLHLHVISQDFCGTGLTKKRHWNTFTTPFFITPDEVITILQQRGSFILSPQDVINYEAMSKRDLKCNQCKETLKNMPMLKKHLEEHYLKKKERVGAMK</sequence>
<dbReference type="GO" id="GO:0008270">
    <property type="term" value="F:zinc ion binding"/>
    <property type="evidence" value="ECO:0007669"/>
    <property type="project" value="UniProtKB-KW"/>
</dbReference>
<keyword evidence="2" id="KW-0862">Zinc</keyword>
<dbReference type="STRING" id="64571.A0A1Y2H258"/>
<dbReference type="Gene3D" id="3.30.428.10">
    <property type="entry name" value="HIT-like"/>
    <property type="match status" value="1"/>
</dbReference>
<evidence type="ECO:0000313" key="6">
    <source>
        <dbReference type="Proteomes" id="UP000193648"/>
    </source>
</evidence>
<dbReference type="GeneID" id="33571440"/>
<evidence type="ECO:0000259" key="4">
    <source>
        <dbReference type="PROSITE" id="PS50157"/>
    </source>
</evidence>
<dbReference type="Proteomes" id="UP000193648">
    <property type="component" value="Unassembled WGS sequence"/>
</dbReference>
<feature type="compositionally biased region" description="Low complexity" evidence="3">
    <location>
        <begin position="126"/>
        <end position="138"/>
    </location>
</feature>
<feature type="domain" description="C2H2-type" evidence="4">
    <location>
        <begin position="326"/>
        <end position="353"/>
    </location>
</feature>
<dbReference type="PANTHER" id="PTHR12486">
    <property type="entry name" value="APRATAXIN-RELATED"/>
    <property type="match status" value="1"/>
</dbReference>
<name>A0A1Y2H258_9FUNG</name>
<keyword evidence="1" id="KW-0378">Hydrolase</keyword>
<dbReference type="GO" id="GO:0003725">
    <property type="term" value="F:double-stranded RNA binding"/>
    <property type="evidence" value="ECO:0007669"/>
    <property type="project" value="TreeGrafter"/>
</dbReference>
<comment type="caution">
    <text evidence="5">The sequence shown here is derived from an EMBL/GenBank/DDBJ whole genome shotgun (WGS) entry which is preliminary data.</text>
</comment>
<dbReference type="InterPro" id="IPR036265">
    <property type="entry name" value="HIT-like_sf"/>
</dbReference>
<feature type="region of interest" description="Disordered" evidence="3">
    <location>
        <begin position="84"/>
        <end position="138"/>
    </location>
</feature>
<dbReference type="GO" id="GO:0033699">
    <property type="term" value="F:DNA 5'-adenosine monophosphate hydrolase activity"/>
    <property type="evidence" value="ECO:0007669"/>
    <property type="project" value="TreeGrafter"/>
</dbReference>
<dbReference type="PROSITE" id="PS00028">
    <property type="entry name" value="ZINC_FINGER_C2H2_1"/>
    <property type="match status" value="1"/>
</dbReference>
<dbReference type="EMBL" id="MCFF01000002">
    <property type="protein sequence ID" value="ORZ28104.1"/>
    <property type="molecule type" value="Genomic_DNA"/>
</dbReference>
<evidence type="ECO:0000256" key="3">
    <source>
        <dbReference type="SAM" id="MobiDB-lite"/>
    </source>
</evidence>
<reference evidence="5 6" key="1">
    <citation type="submission" date="2016-07" db="EMBL/GenBank/DDBJ databases">
        <title>Pervasive Adenine N6-methylation of Active Genes in Fungi.</title>
        <authorList>
            <consortium name="DOE Joint Genome Institute"/>
            <person name="Mondo S.J."/>
            <person name="Dannebaum R.O."/>
            <person name="Kuo R.C."/>
            <person name="Labutti K."/>
            <person name="Haridas S."/>
            <person name="Kuo A."/>
            <person name="Salamov A."/>
            <person name="Ahrendt S.R."/>
            <person name="Lipzen A."/>
            <person name="Sullivan W."/>
            <person name="Andreopoulos W.B."/>
            <person name="Clum A."/>
            <person name="Lindquist E."/>
            <person name="Daum C."/>
            <person name="Ramamoorthy G.K."/>
            <person name="Gryganskyi A."/>
            <person name="Culley D."/>
            <person name="Magnuson J.K."/>
            <person name="James T.Y."/>
            <person name="O'Malley M.A."/>
            <person name="Stajich J.E."/>
            <person name="Spatafora J.W."/>
            <person name="Visel A."/>
            <person name="Grigoriev I.V."/>
        </authorList>
    </citation>
    <scope>NUCLEOTIDE SEQUENCE [LARGE SCALE GENOMIC DNA]</scope>
    <source>
        <strain evidence="5 6">NRRL 3116</strain>
    </source>
</reference>
<keyword evidence="6" id="KW-1185">Reference proteome</keyword>
<dbReference type="GO" id="GO:0030983">
    <property type="term" value="F:mismatched DNA binding"/>
    <property type="evidence" value="ECO:0007669"/>
    <property type="project" value="TreeGrafter"/>
</dbReference>
<accession>A0A1Y2H258</accession>
<dbReference type="InterPro" id="IPR013087">
    <property type="entry name" value="Znf_C2H2_type"/>
</dbReference>
<dbReference type="PANTHER" id="PTHR12486:SF4">
    <property type="entry name" value="APRATAXIN"/>
    <property type="match status" value="1"/>
</dbReference>
<evidence type="ECO:0000256" key="2">
    <source>
        <dbReference type="PROSITE-ProRule" id="PRU00042"/>
    </source>
</evidence>
<dbReference type="PROSITE" id="PS50157">
    <property type="entry name" value="ZINC_FINGER_C2H2_2"/>
    <property type="match status" value="1"/>
</dbReference>
<dbReference type="InParanoid" id="A0A1Y2H258"/>
<evidence type="ECO:0000256" key="1">
    <source>
        <dbReference type="ARBA" id="ARBA00022801"/>
    </source>
</evidence>
<dbReference type="FunCoup" id="A0A1Y2H258">
    <property type="interactions" value="461"/>
</dbReference>
<dbReference type="AlphaFoldDB" id="A0A1Y2H258"/>
<protein>
    <submittedName>
        <fullName evidence="5">HIT-like domain-containing protein</fullName>
    </submittedName>
</protein>